<accession>A0A9N8DTE8</accession>
<dbReference type="Gene3D" id="3.80.10.10">
    <property type="entry name" value="Ribonuclease Inhibitor"/>
    <property type="match status" value="2"/>
</dbReference>
<dbReference type="EMBL" id="CAICTM010000337">
    <property type="protein sequence ID" value="CAB9508224.1"/>
    <property type="molecule type" value="Genomic_DNA"/>
</dbReference>
<feature type="chain" id="PRO_5040164934" evidence="4">
    <location>
        <begin position="17"/>
        <end position="519"/>
    </location>
</feature>
<dbReference type="AlphaFoldDB" id="A0A9N8DTE8"/>
<protein>
    <submittedName>
        <fullName evidence="5">Leucine rich repeat</fullName>
    </submittedName>
</protein>
<proteinExistence type="predicted"/>
<dbReference type="InterPro" id="IPR053211">
    <property type="entry name" value="DNA_repair-toleration"/>
</dbReference>
<evidence type="ECO:0000313" key="6">
    <source>
        <dbReference type="Proteomes" id="UP001153069"/>
    </source>
</evidence>
<dbReference type="PANTHER" id="PTHR48060">
    <property type="entry name" value="DNA DAMAGE-REPAIR/TOLERATION PROTEIN DRT100"/>
    <property type="match status" value="1"/>
</dbReference>
<dbReference type="InterPro" id="IPR001611">
    <property type="entry name" value="Leu-rich_rpt"/>
</dbReference>
<keyword evidence="2" id="KW-0677">Repeat</keyword>
<sequence length="519" mass="57285">MRTNYLFVLLVVNAQAFCFRRRTNEESAGRDDGILRRSLFFLNCGDNDGEDNSENTPPTAAPTESPTPLPTESPTLFPTDPPIDPWASCVNGSPHHDKPIFKDFTPCRSAQGCPIESECCIQTYCVCFEPDNRGVECVPNRDIRSTVQPVALQGGAEWADPESYQAKAIAWLRNDPFSASLSDTRIQQRYALACIYYATYAIANIYTVVEPRGWIDPTGWISNIDECTWFGITCNANSEVEKIVLASNRITGTFPPETTIMASSLTYIDLFRNSVYNSGDAGNAWLGRLTNLRKLFYGQTNFEYKNGIPTQISQLTNLEEYDCSFTRYSGPLVGSTFSPLQNLEYLVLSGNAYNTSIPVEIGNLSNLKFLYVQNASIAGDLSFMEPMQSIIECWVDQNPRLGGPIPTTIGNVQTLQSLSITTCGLDGPIPSELGDLRNMVRMWLHDNMLTGTVPLELGNLFKLQTLALEENLLLGVMPEDICLNRVPLGLLQVLEADCGGATPEIQCDCCTCCEGCLST</sequence>
<dbReference type="InterPro" id="IPR032675">
    <property type="entry name" value="LRR_dom_sf"/>
</dbReference>
<feature type="region of interest" description="Disordered" evidence="3">
    <location>
        <begin position="48"/>
        <end position="78"/>
    </location>
</feature>
<dbReference type="PANTHER" id="PTHR48060:SF24">
    <property type="entry name" value="NON-SPECIFIC SERINE_THREONINE PROTEIN KINASE"/>
    <property type="match status" value="1"/>
</dbReference>
<evidence type="ECO:0000256" key="4">
    <source>
        <dbReference type="SAM" id="SignalP"/>
    </source>
</evidence>
<dbReference type="FunFam" id="3.80.10.10:FF:000383">
    <property type="entry name" value="Leucine-rich repeat receptor protein kinase EMS1"/>
    <property type="match status" value="1"/>
</dbReference>
<dbReference type="Proteomes" id="UP001153069">
    <property type="component" value="Unassembled WGS sequence"/>
</dbReference>
<comment type="caution">
    <text evidence="5">The sequence shown here is derived from an EMBL/GenBank/DDBJ whole genome shotgun (WGS) entry which is preliminary data.</text>
</comment>
<evidence type="ECO:0000313" key="5">
    <source>
        <dbReference type="EMBL" id="CAB9508224.1"/>
    </source>
</evidence>
<evidence type="ECO:0000256" key="1">
    <source>
        <dbReference type="ARBA" id="ARBA00022729"/>
    </source>
</evidence>
<evidence type="ECO:0000256" key="2">
    <source>
        <dbReference type="ARBA" id="ARBA00022737"/>
    </source>
</evidence>
<keyword evidence="6" id="KW-1185">Reference proteome</keyword>
<gene>
    <name evidence="5" type="ORF">SEMRO_338_G120850.1</name>
</gene>
<dbReference type="SUPFAM" id="SSF52058">
    <property type="entry name" value="L domain-like"/>
    <property type="match status" value="1"/>
</dbReference>
<reference evidence="5" key="1">
    <citation type="submission" date="2020-06" db="EMBL/GenBank/DDBJ databases">
        <authorList>
            <consortium name="Plant Systems Biology data submission"/>
        </authorList>
    </citation>
    <scope>NUCLEOTIDE SEQUENCE</scope>
    <source>
        <strain evidence="5">D6</strain>
    </source>
</reference>
<dbReference type="Pfam" id="PF00560">
    <property type="entry name" value="LRR_1"/>
    <property type="match status" value="1"/>
</dbReference>
<organism evidence="5 6">
    <name type="scientific">Seminavis robusta</name>
    <dbReference type="NCBI Taxonomy" id="568900"/>
    <lineage>
        <taxon>Eukaryota</taxon>
        <taxon>Sar</taxon>
        <taxon>Stramenopiles</taxon>
        <taxon>Ochrophyta</taxon>
        <taxon>Bacillariophyta</taxon>
        <taxon>Bacillariophyceae</taxon>
        <taxon>Bacillariophycidae</taxon>
        <taxon>Naviculales</taxon>
        <taxon>Naviculaceae</taxon>
        <taxon>Seminavis</taxon>
    </lineage>
</organism>
<dbReference type="OrthoDB" id="40427at2759"/>
<feature type="signal peptide" evidence="4">
    <location>
        <begin position="1"/>
        <end position="16"/>
    </location>
</feature>
<name>A0A9N8DTE8_9STRA</name>
<keyword evidence="1 4" id="KW-0732">Signal</keyword>
<evidence type="ECO:0000256" key="3">
    <source>
        <dbReference type="SAM" id="MobiDB-lite"/>
    </source>
</evidence>